<reference evidence="1 2" key="1">
    <citation type="journal article" date="2015" name="Int. J. Syst. Evol. Microbiol.">
        <title>Sphingomonas hengshuiensis sp. nov., isolated from lake wetland.</title>
        <authorList>
            <person name="Wei S."/>
            <person name="Wang T."/>
            <person name="Liu H."/>
            <person name="Zhang C."/>
            <person name="Guo J."/>
            <person name="Wang Q."/>
            <person name="Liang K."/>
            <person name="Zhang Z."/>
        </authorList>
    </citation>
    <scope>NUCLEOTIDE SEQUENCE [LARGE SCALE GENOMIC DNA]</scope>
    <source>
        <strain evidence="1 2">WHSC-8</strain>
    </source>
</reference>
<accession>A0A7U4LGP1</accession>
<dbReference type="AlphaFoldDB" id="A0A7U4LGP1"/>
<proteinExistence type="predicted"/>
<evidence type="ECO:0000313" key="2">
    <source>
        <dbReference type="Proteomes" id="UP000032300"/>
    </source>
</evidence>
<protein>
    <submittedName>
        <fullName evidence="1">Uncharacterized protein</fullName>
    </submittedName>
</protein>
<keyword evidence="2" id="KW-1185">Reference proteome</keyword>
<dbReference type="KEGG" id="sphi:TS85_20810"/>
<dbReference type="EMBL" id="CP010836">
    <property type="protein sequence ID" value="AJP73715.1"/>
    <property type="molecule type" value="Genomic_DNA"/>
</dbReference>
<gene>
    <name evidence="1" type="ORF">TS85_20810</name>
</gene>
<sequence>MSWQVKRALAYLAEQPRLSAQHVGGELIRIEVEDQPEVLAVISAANEMDAATAASYREKHPGMDFLCGYRKTCVWPGDTIEYLQNVGIGWGSAGTLTSAALDGEANTASHKTYFFSDRLLRQYGRVQELTREYDRIYRIALRTGAVLRIGMIADYEPNADAVRSLWDEFGPVDIVWNINPNGSPSPEAIDAGSELGCEVLKWEELKERLRTA</sequence>
<evidence type="ECO:0000313" key="1">
    <source>
        <dbReference type="EMBL" id="AJP73715.1"/>
    </source>
</evidence>
<reference evidence="1 2" key="2">
    <citation type="submission" date="2015-02" db="EMBL/GenBank/DDBJ databases">
        <title>The complete genome of Sphingomonas hengshuiensis sp. WHSC-8 isolated from soil of Hengshui Lake.</title>
        <authorList>
            <person name="Wei S."/>
            <person name="Guo J."/>
            <person name="Su C."/>
            <person name="Wu R."/>
            <person name="Zhang Z."/>
            <person name="Liang K."/>
            <person name="Li H."/>
            <person name="Wang T."/>
            <person name="Liu H."/>
            <person name="Zhang C."/>
            <person name="Li Z."/>
            <person name="Wang Q."/>
            <person name="Meng J."/>
        </authorList>
    </citation>
    <scope>NUCLEOTIDE SEQUENCE [LARGE SCALE GENOMIC DNA]</scope>
    <source>
        <strain evidence="1 2">WHSC-8</strain>
    </source>
</reference>
<organism evidence="1 2">
    <name type="scientific">Sphingomonas hengshuiensis</name>
    <dbReference type="NCBI Taxonomy" id="1609977"/>
    <lineage>
        <taxon>Bacteria</taxon>
        <taxon>Pseudomonadati</taxon>
        <taxon>Pseudomonadota</taxon>
        <taxon>Alphaproteobacteria</taxon>
        <taxon>Sphingomonadales</taxon>
        <taxon>Sphingomonadaceae</taxon>
        <taxon>Sphingomonas</taxon>
    </lineage>
</organism>
<dbReference type="Proteomes" id="UP000032300">
    <property type="component" value="Chromosome"/>
</dbReference>
<name>A0A7U4LGP1_9SPHN</name>